<proteinExistence type="predicted"/>
<evidence type="ECO:0000313" key="2">
    <source>
        <dbReference type="Proteomes" id="UP000828048"/>
    </source>
</evidence>
<name>A0ACB7YEN8_9ERIC</name>
<evidence type="ECO:0000313" key="1">
    <source>
        <dbReference type="EMBL" id="KAH7852097.1"/>
    </source>
</evidence>
<reference evidence="1 2" key="1">
    <citation type="journal article" date="2021" name="Hortic Res">
        <title>High-quality reference genome and annotation aids understanding of berry development for evergreen blueberry (Vaccinium darrowii).</title>
        <authorList>
            <person name="Yu J."/>
            <person name="Hulse-Kemp A.M."/>
            <person name="Babiker E."/>
            <person name="Staton M."/>
        </authorList>
    </citation>
    <scope>NUCLEOTIDE SEQUENCE [LARGE SCALE GENOMIC DNA]</scope>
    <source>
        <strain evidence="2">cv. NJ 8807/NJ 8810</strain>
        <tissue evidence="1">Young leaf</tissue>
    </source>
</reference>
<sequence>MVKSCESAQDAEFVLHILRTMNNTNVVGDGEIKFKLTLRCYTMMLMSLSRFLMIDEMKSVYAEILDDKIPPNIYTFNTMLNAYCKLGDVVQAELYLSKILQAGLRPDVHTYTSLILGHCRRKDVDRRIDEALKLFAHMEDDDCHPTVRTYTVLICALCGSGRKTEALNLFEEMDEKGCEPNVHTYTVLIDNMCRDNKLDKAKEMFDAMSEKGLIPSVVTYNALIIGYCKEGLIDGAFEGRVEDAHCLLDSLEEKGMRANEVIFTALIDGYCKADKIDSACSLLEKMLAEDCFANSWTLNVLNILDQMVSLGLKPDVCTYTSFLVAYCNQGKLKEAEEVMAKMKEEGVLPDYMTYTALIDGYARGGLMHRAFDIFKCMVDTGCEPSHYAYSVLIKHLVKEKWLKEGRHGIGQELNPNVISINIGEVWKLMEFDTALALFEKMNEHGCTPNAKTYAALIIGLSREGRFEEAWRLVDHMKKRGISPSEDIYNTLVKCCCNLQMYGEAIQKISNSQSK</sequence>
<comment type="caution">
    <text evidence="1">The sequence shown here is derived from an EMBL/GenBank/DDBJ whole genome shotgun (WGS) entry which is preliminary data.</text>
</comment>
<dbReference type="EMBL" id="CM037158">
    <property type="protein sequence ID" value="KAH7852097.1"/>
    <property type="molecule type" value="Genomic_DNA"/>
</dbReference>
<keyword evidence="2" id="KW-1185">Reference proteome</keyword>
<accession>A0ACB7YEN8</accession>
<protein>
    <submittedName>
        <fullName evidence="1">Uncharacterized protein</fullName>
    </submittedName>
</protein>
<gene>
    <name evidence="1" type="ORF">Vadar_020599</name>
</gene>
<dbReference type="Proteomes" id="UP000828048">
    <property type="component" value="Chromosome 8"/>
</dbReference>
<organism evidence="1 2">
    <name type="scientific">Vaccinium darrowii</name>
    <dbReference type="NCBI Taxonomy" id="229202"/>
    <lineage>
        <taxon>Eukaryota</taxon>
        <taxon>Viridiplantae</taxon>
        <taxon>Streptophyta</taxon>
        <taxon>Embryophyta</taxon>
        <taxon>Tracheophyta</taxon>
        <taxon>Spermatophyta</taxon>
        <taxon>Magnoliopsida</taxon>
        <taxon>eudicotyledons</taxon>
        <taxon>Gunneridae</taxon>
        <taxon>Pentapetalae</taxon>
        <taxon>asterids</taxon>
        <taxon>Ericales</taxon>
        <taxon>Ericaceae</taxon>
        <taxon>Vaccinioideae</taxon>
        <taxon>Vaccinieae</taxon>
        <taxon>Vaccinium</taxon>
    </lineage>
</organism>